<protein>
    <submittedName>
        <fullName evidence="2">Uncharacterized protein</fullName>
    </submittedName>
</protein>
<reference evidence="2 3" key="1">
    <citation type="submission" date="2024-07" db="EMBL/GenBank/DDBJ databases">
        <title>Chromosome-level genome assembly of the water stick insect Ranatra chinensis (Heteroptera: Nepidae).</title>
        <authorList>
            <person name="Liu X."/>
        </authorList>
    </citation>
    <scope>NUCLEOTIDE SEQUENCE [LARGE SCALE GENOMIC DNA]</scope>
    <source>
        <strain evidence="2">Cailab_2021Rc</strain>
        <tissue evidence="2">Muscle</tissue>
    </source>
</reference>
<gene>
    <name evidence="2" type="ORF">AAG570_001742</name>
</gene>
<proteinExistence type="predicted"/>
<evidence type="ECO:0000313" key="2">
    <source>
        <dbReference type="EMBL" id="KAL1123972.1"/>
    </source>
</evidence>
<feature type="compositionally biased region" description="Basic and acidic residues" evidence="1">
    <location>
        <begin position="287"/>
        <end position="327"/>
    </location>
</feature>
<comment type="caution">
    <text evidence="2">The sequence shown here is derived from an EMBL/GenBank/DDBJ whole genome shotgun (WGS) entry which is preliminary data.</text>
</comment>
<feature type="compositionally biased region" description="Low complexity" evidence="1">
    <location>
        <begin position="140"/>
        <end position="162"/>
    </location>
</feature>
<organism evidence="2 3">
    <name type="scientific">Ranatra chinensis</name>
    <dbReference type="NCBI Taxonomy" id="642074"/>
    <lineage>
        <taxon>Eukaryota</taxon>
        <taxon>Metazoa</taxon>
        <taxon>Ecdysozoa</taxon>
        <taxon>Arthropoda</taxon>
        <taxon>Hexapoda</taxon>
        <taxon>Insecta</taxon>
        <taxon>Pterygota</taxon>
        <taxon>Neoptera</taxon>
        <taxon>Paraneoptera</taxon>
        <taxon>Hemiptera</taxon>
        <taxon>Heteroptera</taxon>
        <taxon>Panheteroptera</taxon>
        <taxon>Nepomorpha</taxon>
        <taxon>Nepidae</taxon>
        <taxon>Ranatrinae</taxon>
        <taxon>Ranatra</taxon>
    </lineage>
</organism>
<feature type="region of interest" description="Disordered" evidence="1">
    <location>
        <begin position="35"/>
        <end position="78"/>
    </location>
</feature>
<accession>A0ABD0YLC9</accession>
<feature type="region of interest" description="Disordered" evidence="1">
    <location>
        <begin position="93"/>
        <end position="343"/>
    </location>
</feature>
<evidence type="ECO:0000313" key="3">
    <source>
        <dbReference type="Proteomes" id="UP001558652"/>
    </source>
</evidence>
<dbReference type="EMBL" id="JBFDAA010000011">
    <property type="protein sequence ID" value="KAL1123972.1"/>
    <property type="molecule type" value="Genomic_DNA"/>
</dbReference>
<keyword evidence="3" id="KW-1185">Reference proteome</keyword>
<feature type="compositionally biased region" description="Low complexity" evidence="1">
    <location>
        <begin position="234"/>
        <end position="248"/>
    </location>
</feature>
<evidence type="ECO:0000256" key="1">
    <source>
        <dbReference type="SAM" id="MobiDB-lite"/>
    </source>
</evidence>
<feature type="compositionally biased region" description="Basic and acidic residues" evidence="1">
    <location>
        <begin position="46"/>
        <end position="66"/>
    </location>
</feature>
<dbReference type="Proteomes" id="UP001558652">
    <property type="component" value="Unassembled WGS sequence"/>
</dbReference>
<sequence>MQLGNIPTKLKKKDKIEDSLPETWDDVEEKGCILIKDVAPPPPPPTKDEMAQDLKKKVEKKKEASIETKAPAPSMDILGGFIINPAVVTSNLAKSAGDQKHKSGGGRGGDSDSDGGRKDKRSSSSRSRSRSPPPRKKYISRSASESSGSSYKVRSRSKSGSYNRLRRYRSSESGSYRSRSYSRSRSRSRSGEYRRSRSRSDDRSYRKYPGGGGGRYPRNRGTYYRPRFQNSSSNYKNRGGNRGGYRNNRGGGQGYRDYRDYRNRGFPRRGGRGRGGGGGGPRYFHYRPRERDYSRRYDRGGSRSDDDRDSSPMRKVDAAKERIDKLIAQHPSSQLSDRDDDYVDRKEYDGKWAATNKEEPINDDKI</sequence>
<name>A0ABD0YLC9_9HEMI</name>
<dbReference type="AlphaFoldDB" id="A0ABD0YLC9"/>
<feature type="compositionally biased region" description="Basic residues" evidence="1">
    <location>
        <begin position="127"/>
        <end position="139"/>
    </location>
</feature>
<feature type="compositionally biased region" description="Basic and acidic residues" evidence="1">
    <location>
        <begin position="189"/>
        <end position="205"/>
    </location>
</feature>